<evidence type="ECO:0000313" key="1">
    <source>
        <dbReference type="EMBL" id="CAB4124848.1"/>
    </source>
</evidence>
<name>A0A6J5KR11_9CAUD</name>
<dbReference type="EMBL" id="LR796189">
    <property type="protein sequence ID" value="CAB4124848.1"/>
    <property type="molecule type" value="Genomic_DNA"/>
</dbReference>
<reference evidence="1" key="1">
    <citation type="submission" date="2020-04" db="EMBL/GenBank/DDBJ databases">
        <authorList>
            <person name="Chiriac C."/>
            <person name="Salcher M."/>
            <person name="Ghai R."/>
            <person name="Kavagutti S V."/>
        </authorList>
    </citation>
    <scope>NUCLEOTIDE SEQUENCE</scope>
</reference>
<gene>
    <name evidence="1" type="ORF">UFOVP53_35</name>
</gene>
<sequence>MKTLLILIALIEMLILGFYLGQTHQLKNQIKKQDSCITYVLKKDINLQQFYGHKIEFNAILIHAEAAVALKYQNCMWSDK</sequence>
<proteinExistence type="predicted"/>
<accession>A0A6J5KR11</accession>
<protein>
    <submittedName>
        <fullName evidence="1">Uncharacterized protein</fullName>
    </submittedName>
</protein>
<organism evidence="1">
    <name type="scientific">uncultured Caudovirales phage</name>
    <dbReference type="NCBI Taxonomy" id="2100421"/>
    <lineage>
        <taxon>Viruses</taxon>
        <taxon>Duplodnaviria</taxon>
        <taxon>Heunggongvirae</taxon>
        <taxon>Uroviricota</taxon>
        <taxon>Caudoviricetes</taxon>
        <taxon>Peduoviridae</taxon>
        <taxon>Maltschvirus</taxon>
        <taxon>Maltschvirus maltsch</taxon>
    </lineage>
</organism>